<evidence type="ECO:0000313" key="5">
    <source>
        <dbReference type="Proteomes" id="UP000319731"/>
    </source>
</evidence>
<dbReference type="STRING" id="1806994.A0A507C4N4"/>
<evidence type="ECO:0000313" key="4">
    <source>
        <dbReference type="EMBL" id="TPX34069.1"/>
    </source>
</evidence>
<dbReference type="Proteomes" id="UP000319731">
    <property type="component" value="Unassembled WGS sequence"/>
</dbReference>
<protein>
    <recommendedName>
        <fullName evidence="6">Proteasome maturation protein</fullName>
    </recommendedName>
</protein>
<keyword evidence="5" id="KW-1185">Reference proteome</keyword>
<comment type="caution">
    <text evidence="4">The sequence shown here is derived from an EMBL/GenBank/DDBJ whole genome shotgun (WGS) entry which is preliminary data.</text>
</comment>
<dbReference type="PANTHER" id="PTHR12828:SF3">
    <property type="entry name" value="PROTEASOME MATURATION PROTEIN"/>
    <property type="match status" value="1"/>
</dbReference>
<dbReference type="GO" id="GO:0043248">
    <property type="term" value="P:proteasome assembly"/>
    <property type="evidence" value="ECO:0007669"/>
    <property type="project" value="InterPro"/>
</dbReference>
<evidence type="ECO:0000256" key="1">
    <source>
        <dbReference type="ARBA" id="ARBA00023186"/>
    </source>
</evidence>
<dbReference type="AlphaFoldDB" id="A0A507C4N4"/>
<dbReference type="RefSeq" id="XP_031024911.1">
    <property type="nucleotide sequence ID" value="XM_031169178.1"/>
</dbReference>
<name>A0A507C4N4_9FUNG</name>
<dbReference type="GO" id="GO:0005634">
    <property type="term" value="C:nucleus"/>
    <property type="evidence" value="ECO:0007669"/>
    <property type="project" value="TreeGrafter"/>
</dbReference>
<evidence type="ECO:0000256" key="2">
    <source>
        <dbReference type="ARBA" id="ARBA00043974"/>
    </source>
</evidence>
<evidence type="ECO:0000256" key="3">
    <source>
        <dbReference type="SAM" id="MobiDB-lite"/>
    </source>
</evidence>
<evidence type="ECO:0008006" key="6">
    <source>
        <dbReference type="Google" id="ProtNLM"/>
    </source>
</evidence>
<proteinExistence type="inferred from homology"/>
<keyword evidence="1" id="KW-0143">Chaperone</keyword>
<dbReference type="GeneID" id="42004475"/>
<gene>
    <name evidence="4" type="ORF">SmJEL517_g03250</name>
</gene>
<dbReference type="Pfam" id="PF05348">
    <property type="entry name" value="UMP1"/>
    <property type="match status" value="1"/>
</dbReference>
<organism evidence="4 5">
    <name type="scientific">Synchytrium microbalum</name>
    <dbReference type="NCBI Taxonomy" id="1806994"/>
    <lineage>
        <taxon>Eukaryota</taxon>
        <taxon>Fungi</taxon>
        <taxon>Fungi incertae sedis</taxon>
        <taxon>Chytridiomycota</taxon>
        <taxon>Chytridiomycota incertae sedis</taxon>
        <taxon>Chytridiomycetes</taxon>
        <taxon>Synchytriales</taxon>
        <taxon>Synchytriaceae</taxon>
        <taxon>Synchytrium</taxon>
    </lineage>
</organism>
<sequence length="141" mass="15690">MERRIVPSSNSSDLTVSSGKDTSLGVHDTFRYGLNSVKSQVTAGHPLESHLKNWDSTQEKFKMDMYADVYGSHLPLRLQMEKAIVSQPKRIPVLPSSNFGLNILAGKDDSIDVEDFLNKPEMSTDSLDVHGTMEHALNMKV</sequence>
<dbReference type="PANTHER" id="PTHR12828">
    <property type="entry name" value="PROTEASOME MATURATION PROTEIN UMP1"/>
    <property type="match status" value="1"/>
</dbReference>
<feature type="compositionally biased region" description="Polar residues" evidence="3">
    <location>
        <begin position="7"/>
        <end position="20"/>
    </location>
</feature>
<feature type="region of interest" description="Disordered" evidence="3">
    <location>
        <begin position="1"/>
        <end position="20"/>
    </location>
</feature>
<reference evidence="4 5" key="1">
    <citation type="journal article" date="2019" name="Sci. Rep.">
        <title>Comparative genomics of chytrid fungi reveal insights into the obligate biotrophic and pathogenic lifestyle of Synchytrium endobioticum.</title>
        <authorList>
            <person name="van de Vossenberg B.T.L.H."/>
            <person name="Warris S."/>
            <person name="Nguyen H.D.T."/>
            <person name="van Gent-Pelzer M.P.E."/>
            <person name="Joly D.L."/>
            <person name="van de Geest H.C."/>
            <person name="Bonants P.J.M."/>
            <person name="Smith D.S."/>
            <person name="Levesque C.A."/>
            <person name="van der Lee T.A.J."/>
        </authorList>
    </citation>
    <scope>NUCLEOTIDE SEQUENCE [LARGE SCALE GENOMIC DNA]</scope>
    <source>
        <strain evidence="4 5">JEL517</strain>
    </source>
</reference>
<dbReference type="OrthoDB" id="15001at2759"/>
<dbReference type="InterPro" id="IPR008012">
    <property type="entry name" value="Ump1"/>
</dbReference>
<dbReference type="GO" id="GO:0005737">
    <property type="term" value="C:cytoplasm"/>
    <property type="evidence" value="ECO:0007669"/>
    <property type="project" value="TreeGrafter"/>
</dbReference>
<comment type="similarity">
    <text evidence="2">Belongs to the POMP/UMP1 family.</text>
</comment>
<accession>A0A507C4N4</accession>
<dbReference type="EMBL" id="QEAO01000016">
    <property type="protein sequence ID" value="TPX34069.1"/>
    <property type="molecule type" value="Genomic_DNA"/>
</dbReference>